<dbReference type="OrthoDB" id="9788398at2"/>
<gene>
    <name evidence="1" type="ORF">Pla144_11600</name>
</gene>
<dbReference type="AlphaFoldDB" id="A0A5C6D3D0"/>
<comment type="caution">
    <text evidence="1">The sequence shown here is derived from an EMBL/GenBank/DDBJ whole genome shotgun (WGS) entry which is preliminary data.</text>
</comment>
<keyword evidence="2" id="KW-1185">Reference proteome</keyword>
<sequence length="411" mass="45490">MAKDEAPMKLLSVRQNLVSNPLSDVAREVHLQLDRLGMEPPQGRVAIPVGSRGISQIPTIVRATGDWLREHGAEPFMVPAMGSHNGATAEGQQQMIESLGMTEKAMQMPILSSMECVKIASVKTGDVWLDRHSYEADGILVVNRVKLHTCFSGPVQSGLVKMMVVGMGKIQSAETFHSSPTPQMKDMLLEMGQVLVDSGKFWAGLAILEDGFDQTAEIHALPADKILEREPTLLNRCREYFPRIPIDELNVLIVNEIGKTFSGTGMDTNVIGYRGVKGYEDLDSPNIKIIAAMSLATASKGNAIGVGLADFITRRLRDAIDEHKTFINVYTTGDMERAKIPATLADDETVVERIRHRYGSQRWMFIQNTLNLDHLFVSEDLRDESAACPQCTIEGDDIELSFKKGQYQLEF</sequence>
<accession>A0A5C6D3D0</accession>
<dbReference type="Gene3D" id="3.40.50.11440">
    <property type="match status" value="1"/>
</dbReference>
<reference evidence="1 2" key="1">
    <citation type="submission" date="2019-02" db="EMBL/GenBank/DDBJ databases">
        <title>Deep-cultivation of Planctomycetes and their phenomic and genomic characterization uncovers novel biology.</title>
        <authorList>
            <person name="Wiegand S."/>
            <person name="Jogler M."/>
            <person name="Boedeker C."/>
            <person name="Pinto D."/>
            <person name="Vollmers J."/>
            <person name="Rivas-Marin E."/>
            <person name="Kohn T."/>
            <person name="Peeters S.H."/>
            <person name="Heuer A."/>
            <person name="Rast P."/>
            <person name="Oberbeckmann S."/>
            <person name="Bunk B."/>
            <person name="Jeske O."/>
            <person name="Meyerdierks A."/>
            <person name="Storesund J.E."/>
            <person name="Kallscheuer N."/>
            <person name="Luecker S."/>
            <person name="Lage O.M."/>
            <person name="Pohl T."/>
            <person name="Merkel B.J."/>
            <person name="Hornburger P."/>
            <person name="Mueller R.-W."/>
            <person name="Bruemmer F."/>
            <person name="Labrenz M."/>
            <person name="Spormann A.M."/>
            <person name="Op Den Camp H."/>
            <person name="Overmann J."/>
            <person name="Amann R."/>
            <person name="Jetten M.S.M."/>
            <person name="Mascher T."/>
            <person name="Medema M.H."/>
            <person name="Devos D.P."/>
            <person name="Kaster A.-K."/>
            <person name="Ovreas L."/>
            <person name="Rohde M."/>
            <person name="Galperin M.Y."/>
            <person name="Jogler C."/>
        </authorList>
    </citation>
    <scope>NUCLEOTIDE SEQUENCE [LARGE SCALE GENOMIC DNA]</scope>
    <source>
        <strain evidence="1 2">Pla144</strain>
    </source>
</reference>
<name>A0A5C6D3D0_9BACT</name>
<evidence type="ECO:0000313" key="2">
    <source>
        <dbReference type="Proteomes" id="UP000318437"/>
    </source>
</evidence>
<evidence type="ECO:0000313" key="1">
    <source>
        <dbReference type="EMBL" id="TWU30374.1"/>
    </source>
</evidence>
<dbReference type="RefSeq" id="WP_146448554.1">
    <property type="nucleotide sequence ID" value="NZ_SJPS01000001.1"/>
</dbReference>
<organism evidence="1 2">
    <name type="scientific">Bythopirellula polymerisocia</name>
    <dbReference type="NCBI Taxonomy" id="2528003"/>
    <lineage>
        <taxon>Bacteria</taxon>
        <taxon>Pseudomonadati</taxon>
        <taxon>Planctomycetota</taxon>
        <taxon>Planctomycetia</taxon>
        <taxon>Pirellulales</taxon>
        <taxon>Lacipirellulaceae</taxon>
        <taxon>Bythopirellula</taxon>
    </lineage>
</organism>
<dbReference type="EMBL" id="SJPS01000001">
    <property type="protein sequence ID" value="TWU30374.1"/>
    <property type="molecule type" value="Genomic_DNA"/>
</dbReference>
<proteinExistence type="predicted"/>
<dbReference type="Proteomes" id="UP000318437">
    <property type="component" value="Unassembled WGS sequence"/>
</dbReference>
<protein>
    <submittedName>
        <fullName evidence="1">Uncharacterized protein</fullName>
    </submittedName>
</protein>